<dbReference type="InterPro" id="IPR019286">
    <property type="entry name" value="DUF2339_TM"/>
</dbReference>
<feature type="transmembrane region" description="Helical" evidence="2">
    <location>
        <begin position="158"/>
        <end position="180"/>
    </location>
</feature>
<feature type="transmembrane region" description="Helical" evidence="2">
    <location>
        <begin position="212"/>
        <end position="234"/>
    </location>
</feature>
<feature type="transmembrane region" description="Helical" evidence="2">
    <location>
        <begin position="721"/>
        <end position="744"/>
    </location>
</feature>
<feature type="transmembrane region" description="Helical" evidence="2">
    <location>
        <begin position="764"/>
        <end position="781"/>
    </location>
</feature>
<name>A0A5K7Z1V8_9BACT</name>
<keyword evidence="2" id="KW-1133">Transmembrane helix</keyword>
<feature type="transmembrane region" description="Helical" evidence="2">
    <location>
        <begin position="541"/>
        <end position="560"/>
    </location>
</feature>
<feature type="transmembrane region" description="Helical" evidence="2">
    <location>
        <begin position="659"/>
        <end position="680"/>
    </location>
</feature>
<feature type="transmembrane region" description="Helical" evidence="2">
    <location>
        <begin position="572"/>
        <end position="590"/>
    </location>
</feature>
<feature type="region of interest" description="Disordered" evidence="1">
    <location>
        <begin position="120"/>
        <end position="141"/>
    </location>
</feature>
<feature type="transmembrane region" description="Helical" evidence="2">
    <location>
        <begin position="834"/>
        <end position="854"/>
    </location>
</feature>
<dbReference type="RefSeq" id="WP_170302208.1">
    <property type="nucleotide sequence ID" value="NZ_AP021875.1"/>
</dbReference>
<evidence type="ECO:0000313" key="3">
    <source>
        <dbReference type="EMBL" id="BBO74640.1"/>
    </source>
</evidence>
<gene>
    <name evidence="3" type="ORF">DSCW_20570</name>
</gene>
<dbReference type="AlphaFoldDB" id="A0A5K7Z1V8"/>
<evidence type="ECO:0000313" key="4">
    <source>
        <dbReference type="Proteomes" id="UP000427769"/>
    </source>
</evidence>
<feature type="transmembrane region" description="Helical" evidence="2">
    <location>
        <begin position="315"/>
        <end position="333"/>
    </location>
</feature>
<dbReference type="Proteomes" id="UP000427769">
    <property type="component" value="Chromosome"/>
</dbReference>
<feature type="transmembrane region" description="Helical" evidence="2">
    <location>
        <begin position="692"/>
        <end position="709"/>
    </location>
</feature>
<feature type="transmembrane region" description="Helical" evidence="2">
    <location>
        <begin position="427"/>
        <end position="446"/>
    </location>
</feature>
<feature type="compositionally biased region" description="Low complexity" evidence="1">
    <location>
        <begin position="68"/>
        <end position="90"/>
    </location>
</feature>
<dbReference type="Pfam" id="PF10101">
    <property type="entry name" value="DUF2339"/>
    <property type="match status" value="1"/>
</dbReference>
<feature type="region of interest" description="Disordered" evidence="1">
    <location>
        <begin position="57"/>
        <end position="90"/>
    </location>
</feature>
<feature type="transmembrane region" description="Helical" evidence="2">
    <location>
        <begin position="511"/>
        <end position="529"/>
    </location>
</feature>
<feature type="transmembrane region" description="Helical" evidence="2">
    <location>
        <begin position="376"/>
        <end position="393"/>
    </location>
</feature>
<protein>
    <submittedName>
        <fullName evidence="3">Membrane protein</fullName>
    </submittedName>
</protein>
<feature type="transmembrane region" description="Helical" evidence="2">
    <location>
        <begin position="793"/>
        <end position="814"/>
    </location>
</feature>
<feature type="transmembrane region" description="Helical" evidence="2">
    <location>
        <begin position="399"/>
        <end position="420"/>
    </location>
</feature>
<feature type="transmembrane region" description="Helical" evidence="2">
    <location>
        <begin position="861"/>
        <end position="879"/>
    </location>
</feature>
<feature type="transmembrane region" description="Helical" evidence="2">
    <location>
        <begin position="483"/>
        <end position="505"/>
    </location>
</feature>
<feature type="transmembrane region" description="Helical" evidence="2">
    <location>
        <begin position="629"/>
        <end position="647"/>
    </location>
</feature>
<feature type="transmembrane region" description="Helical" evidence="2">
    <location>
        <begin position="186"/>
        <end position="205"/>
    </location>
</feature>
<evidence type="ECO:0000256" key="1">
    <source>
        <dbReference type="SAM" id="MobiDB-lite"/>
    </source>
</evidence>
<organism evidence="3 4">
    <name type="scientific">Desulfosarcina widdelii</name>
    <dbReference type="NCBI Taxonomy" id="947919"/>
    <lineage>
        <taxon>Bacteria</taxon>
        <taxon>Pseudomonadati</taxon>
        <taxon>Thermodesulfobacteriota</taxon>
        <taxon>Desulfobacteria</taxon>
        <taxon>Desulfobacterales</taxon>
        <taxon>Desulfosarcinaceae</taxon>
        <taxon>Desulfosarcina</taxon>
    </lineage>
</organism>
<evidence type="ECO:0000256" key="2">
    <source>
        <dbReference type="SAM" id="Phobius"/>
    </source>
</evidence>
<feature type="transmembrane region" description="Helical" evidence="2">
    <location>
        <begin position="891"/>
        <end position="910"/>
    </location>
</feature>
<feature type="transmembrane region" description="Helical" evidence="2">
    <location>
        <begin position="293"/>
        <end position="310"/>
    </location>
</feature>
<feature type="transmembrane region" description="Helical" evidence="2">
    <location>
        <begin position="269"/>
        <end position="287"/>
    </location>
</feature>
<accession>A0A5K7Z1V8</accession>
<feature type="transmembrane region" description="Helical" evidence="2">
    <location>
        <begin position="345"/>
        <end position="364"/>
    </location>
</feature>
<dbReference type="InterPro" id="IPR014600">
    <property type="entry name" value="UCP035905_mem"/>
</dbReference>
<feature type="transmembrane region" description="Helical" evidence="2">
    <location>
        <begin position="452"/>
        <end position="471"/>
    </location>
</feature>
<sequence>MIYIVLGLIGAVAGSFYLYGRGDFLLGGTIGLLAAAAINQRNRMLALEKRLKAVEMQRSEQTSDAGIAQSAPEARAADAPNAPAKPETPATAPFVKLPLDAKQESLAADDIPSLEIELADAPPDDIQPPKKPPIVESPEPPSPGLGDSIRGFLFGGNLMVRVGVVVLLFGFAFLVKYAAARDMVPLEIRLAAAFVAGIGLLILGWRLRGSRFGYAVALQGGGIGVMYLTLFAAARLFHMVPLTLTFGVMVGLVVFSGMLAVLQNAASMAVLGAAGGFMAPVLLSTGTGSHVMLFAYYAVLNAGICGIAWFRAWRWLNLLGFVFTFGIGSAWGLEYYRPRHFATTEPFLVLFFLFYLFMAVLFALRQPPRLKGYVDGTLVFGMPLVVFSLQVGMVKNMEFGLALSAVAMGLVYTGLATALWRRRHAEIGPLVEAFLALGVIFGSLAIPLALSGSWTAVAWSLEGAGLVWIGVRQRRWTARGFGFLLQIGSGVLFFMGTGSGGGNAAVIDSRLLGGILIGLSGLFSAWILERWQDRLHRIERPIAALMLTWGLLWWFGTGLHEIDRRLSRRHELSAALAFFGVSALAMGFLYRRIDWKMLRWPALGLLPIMGAFAAALTHRHNFRHPFQDWWLIVWPVLFAIHLFLLRCMEVGWKDKIAQVWHVAGVLLALALVSWEAGWLLDRLAAGAPVWSFLAWGAVPSLAAVALMRLRGRTAWPFGQWAAAYHGWLPFLLVVWLLAWTVAATVQNGDPRPLPYLPLLNPLDIVQVIALLVACFWVLRTAKEPTAPAAELPATVLWGAVATGGFLWLTASVARCVHHFGEIAYQGHALFHSDLFHAAISVLWGLLSLGCMVTANRFKQRALWFAGAGLLAVVVVKLFVVDLSGSGTVSRIVSFLAVGGLMLVVGYFTPLPPLQSKGEES</sequence>
<proteinExistence type="predicted"/>
<dbReference type="PANTHER" id="PTHR38434">
    <property type="entry name" value="BLL2549 PROTEIN"/>
    <property type="match status" value="1"/>
</dbReference>
<reference evidence="3 4" key="1">
    <citation type="submission" date="2019-11" db="EMBL/GenBank/DDBJ databases">
        <title>Comparative genomics of hydrocarbon-degrading Desulfosarcina strains.</title>
        <authorList>
            <person name="Watanabe M."/>
            <person name="Kojima H."/>
            <person name="Fukui M."/>
        </authorList>
    </citation>
    <scope>NUCLEOTIDE SEQUENCE [LARGE SCALE GENOMIC DNA]</scope>
    <source>
        <strain evidence="3 4">PP31</strain>
    </source>
</reference>
<keyword evidence="4" id="KW-1185">Reference proteome</keyword>
<feature type="transmembrane region" description="Helical" evidence="2">
    <location>
        <begin position="597"/>
        <end position="617"/>
    </location>
</feature>
<dbReference type="PIRSF" id="PIRSF035905">
    <property type="entry name" value="UCP035905_mp"/>
    <property type="match status" value="1"/>
</dbReference>
<keyword evidence="2" id="KW-0472">Membrane</keyword>
<dbReference type="EMBL" id="AP021875">
    <property type="protein sequence ID" value="BBO74640.1"/>
    <property type="molecule type" value="Genomic_DNA"/>
</dbReference>
<dbReference type="PANTHER" id="PTHR38434:SF1">
    <property type="entry name" value="BLL2549 PROTEIN"/>
    <property type="match status" value="1"/>
</dbReference>
<feature type="transmembrane region" description="Helical" evidence="2">
    <location>
        <begin position="240"/>
        <end position="262"/>
    </location>
</feature>
<dbReference type="KEGG" id="dwd:DSCW_20570"/>
<keyword evidence="2" id="KW-0812">Transmembrane</keyword>
<feature type="transmembrane region" description="Helical" evidence="2">
    <location>
        <begin position="24"/>
        <end position="42"/>
    </location>
</feature>